<dbReference type="STRING" id="5288.A0A5C5G5R5"/>
<dbReference type="SMART" id="SM00091">
    <property type="entry name" value="PAS"/>
    <property type="match status" value="1"/>
</dbReference>
<dbReference type="SMART" id="SM00401">
    <property type="entry name" value="ZnF_GATA"/>
    <property type="match status" value="1"/>
</dbReference>
<feature type="compositionally biased region" description="Polar residues" evidence="5">
    <location>
        <begin position="90"/>
        <end position="100"/>
    </location>
</feature>
<keyword evidence="9" id="KW-1185">Reference proteome</keyword>
<dbReference type="InterPro" id="IPR013767">
    <property type="entry name" value="PAS_fold"/>
</dbReference>
<evidence type="ECO:0000256" key="4">
    <source>
        <dbReference type="PROSITE-ProRule" id="PRU00094"/>
    </source>
</evidence>
<dbReference type="PROSITE" id="PS50112">
    <property type="entry name" value="PAS"/>
    <property type="match status" value="1"/>
</dbReference>
<dbReference type="InterPro" id="IPR051140">
    <property type="entry name" value="GATA_TF"/>
</dbReference>
<evidence type="ECO:0000256" key="2">
    <source>
        <dbReference type="ARBA" id="ARBA00022771"/>
    </source>
</evidence>
<reference evidence="8 9" key="1">
    <citation type="submission" date="2019-03" db="EMBL/GenBank/DDBJ databases">
        <title>Rhodosporidium diobovatum UCD-FST 08-225 genome sequencing, assembly, and annotation.</title>
        <authorList>
            <person name="Fakankun I.U."/>
            <person name="Fristensky B."/>
            <person name="Levin D.B."/>
        </authorList>
    </citation>
    <scope>NUCLEOTIDE SEQUENCE [LARGE SCALE GENOMIC DNA]</scope>
    <source>
        <strain evidence="8 9">UCD-FST 08-225</strain>
    </source>
</reference>
<dbReference type="NCBIfam" id="TIGR00229">
    <property type="entry name" value="sensory_box"/>
    <property type="match status" value="1"/>
</dbReference>
<dbReference type="SUPFAM" id="SSF55785">
    <property type="entry name" value="PYP-like sensor domain (PAS domain)"/>
    <property type="match status" value="1"/>
</dbReference>
<comment type="caution">
    <text evidence="8">The sequence shown here is derived from an EMBL/GenBank/DDBJ whole genome shotgun (WGS) entry which is preliminary data.</text>
</comment>
<dbReference type="InterPro" id="IPR013088">
    <property type="entry name" value="Znf_NHR/GATA"/>
</dbReference>
<dbReference type="CDD" id="cd00130">
    <property type="entry name" value="PAS"/>
    <property type="match status" value="1"/>
</dbReference>
<feature type="domain" description="PAS" evidence="6">
    <location>
        <begin position="162"/>
        <end position="232"/>
    </location>
</feature>
<dbReference type="EMBL" id="SOZI01000009">
    <property type="protein sequence ID" value="TNY23674.1"/>
    <property type="molecule type" value="Genomic_DNA"/>
</dbReference>
<feature type="domain" description="GATA-type" evidence="7">
    <location>
        <begin position="416"/>
        <end position="445"/>
    </location>
</feature>
<gene>
    <name evidence="8" type="ORF">DMC30DRAFT_444213</name>
</gene>
<dbReference type="Pfam" id="PF00320">
    <property type="entry name" value="GATA"/>
    <property type="match status" value="1"/>
</dbReference>
<dbReference type="Pfam" id="PF00989">
    <property type="entry name" value="PAS"/>
    <property type="match status" value="1"/>
</dbReference>
<dbReference type="InterPro" id="IPR035965">
    <property type="entry name" value="PAS-like_dom_sf"/>
</dbReference>
<dbReference type="Gene3D" id="3.30.450.20">
    <property type="entry name" value="PAS domain"/>
    <property type="match status" value="1"/>
</dbReference>
<dbReference type="Gene3D" id="3.30.50.10">
    <property type="entry name" value="Erythroid Transcription Factor GATA-1, subunit A"/>
    <property type="match status" value="1"/>
</dbReference>
<dbReference type="PROSITE" id="PS50114">
    <property type="entry name" value="GATA_ZN_FINGER_2"/>
    <property type="match status" value="1"/>
</dbReference>
<evidence type="ECO:0000259" key="6">
    <source>
        <dbReference type="PROSITE" id="PS50112"/>
    </source>
</evidence>
<proteinExistence type="predicted"/>
<evidence type="ECO:0000256" key="5">
    <source>
        <dbReference type="SAM" id="MobiDB-lite"/>
    </source>
</evidence>
<keyword evidence="2 4" id="KW-0863">Zinc-finger</keyword>
<dbReference type="GO" id="GO:0043565">
    <property type="term" value="F:sequence-specific DNA binding"/>
    <property type="evidence" value="ECO:0007669"/>
    <property type="project" value="InterPro"/>
</dbReference>
<protein>
    <submittedName>
        <fullName evidence="8">Cutinase gene palindrome-binding protein</fullName>
    </submittedName>
</protein>
<sequence length="465" mass="50206">MQPQYQQQQQQQQQYSPYYAQQPQQAPPQQQPQPAGGPHGSPSTSAAFGASFGSPTAQSNPGMPAYANPYAQQHTYAPAQPLGDALGQPRDSTAGPSRTSAQHRRDTSYSTASNAAAGSSSAAPGASGSGAASRHPAAPYQRPEGAVHNVKASSTTSLFTTRKNWSEHLLEELQDFMHVLSPTGNFIFASTSAQDLVGYSPEELFTQSVFDFIHPDDVQSFRRDFDLSCRTGDTLTLYYRFKAKDATPNTDARYVLFEVTGHPYYEGSGARVAGNTEAPAPQVFARDRPAKAFFAMARPYPSKNQAMLDSFLELKFENERLRQELLAMYKEVEGDGSSGGFPYGQPGMYRADSFDQGARTVIDPATGLVQTQTLIPSTSNTYGALGIGISANGTKGDGTGEKKKKKARVEEGEFVCRDCGTVESPEWRKGPDGPKSLCNACGLRYAKLVSKSKKEAREKAAQAAK</sequence>
<evidence type="ECO:0000259" key="7">
    <source>
        <dbReference type="PROSITE" id="PS50114"/>
    </source>
</evidence>
<dbReference type="SUPFAM" id="SSF57716">
    <property type="entry name" value="Glucocorticoid receptor-like (DNA-binding domain)"/>
    <property type="match status" value="1"/>
</dbReference>
<evidence type="ECO:0000313" key="9">
    <source>
        <dbReference type="Proteomes" id="UP000311382"/>
    </source>
</evidence>
<feature type="region of interest" description="Disordered" evidence="5">
    <location>
        <begin position="1"/>
        <end position="153"/>
    </location>
</feature>
<dbReference type="AlphaFoldDB" id="A0A5C5G5R5"/>
<evidence type="ECO:0000313" key="8">
    <source>
        <dbReference type="EMBL" id="TNY23674.1"/>
    </source>
</evidence>
<dbReference type="Proteomes" id="UP000311382">
    <property type="component" value="Unassembled WGS sequence"/>
</dbReference>
<feature type="compositionally biased region" description="Low complexity" evidence="5">
    <location>
        <begin position="108"/>
        <end position="139"/>
    </location>
</feature>
<keyword evidence="1" id="KW-0479">Metal-binding</keyword>
<dbReference type="GO" id="GO:0008270">
    <property type="term" value="F:zinc ion binding"/>
    <property type="evidence" value="ECO:0007669"/>
    <property type="project" value="UniProtKB-KW"/>
</dbReference>
<name>A0A5C5G5R5_9BASI</name>
<accession>A0A5C5G5R5</accession>
<evidence type="ECO:0000256" key="3">
    <source>
        <dbReference type="ARBA" id="ARBA00022833"/>
    </source>
</evidence>
<dbReference type="PANTHER" id="PTHR45658">
    <property type="entry name" value="GATA TRANSCRIPTION FACTOR"/>
    <property type="match status" value="1"/>
</dbReference>
<dbReference type="InterPro" id="IPR000014">
    <property type="entry name" value="PAS"/>
</dbReference>
<keyword evidence="3" id="KW-0862">Zinc</keyword>
<dbReference type="CDD" id="cd00202">
    <property type="entry name" value="ZnF_GATA"/>
    <property type="match status" value="1"/>
</dbReference>
<organism evidence="8 9">
    <name type="scientific">Rhodotorula diobovata</name>
    <dbReference type="NCBI Taxonomy" id="5288"/>
    <lineage>
        <taxon>Eukaryota</taxon>
        <taxon>Fungi</taxon>
        <taxon>Dikarya</taxon>
        <taxon>Basidiomycota</taxon>
        <taxon>Pucciniomycotina</taxon>
        <taxon>Microbotryomycetes</taxon>
        <taxon>Sporidiobolales</taxon>
        <taxon>Sporidiobolaceae</taxon>
        <taxon>Rhodotorula</taxon>
    </lineage>
</organism>
<evidence type="ECO:0000256" key="1">
    <source>
        <dbReference type="ARBA" id="ARBA00022723"/>
    </source>
</evidence>
<feature type="compositionally biased region" description="Low complexity" evidence="5">
    <location>
        <begin position="41"/>
        <end position="57"/>
    </location>
</feature>
<feature type="compositionally biased region" description="Low complexity" evidence="5">
    <location>
        <begin position="1"/>
        <end position="24"/>
    </location>
</feature>
<dbReference type="GO" id="GO:0006355">
    <property type="term" value="P:regulation of DNA-templated transcription"/>
    <property type="evidence" value="ECO:0007669"/>
    <property type="project" value="InterPro"/>
</dbReference>
<dbReference type="InterPro" id="IPR000679">
    <property type="entry name" value="Znf_GATA"/>
</dbReference>
<dbReference type="OrthoDB" id="2162994at2759"/>
<dbReference type="PROSITE" id="PS00344">
    <property type="entry name" value="GATA_ZN_FINGER_1"/>
    <property type="match status" value="1"/>
</dbReference>